<name>A0ABV8B6E8_9BACI</name>
<dbReference type="PANTHER" id="PTHR44846">
    <property type="entry name" value="MANNOSYL-D-GLYCERATE TRANSPORT/METABOLISM SYSTEM REPRESSOR MNGR-RELATED"/>
    <property type="match status" value="1"/>
</dbReference>
<sequence>MFKVDKDSLLPIYYQIEEGLKELIAREELKAGDIVPSERELAERYNVSRMTVRQAINNLVNDGYLVRQRGKGTFVANSKIEQGLQGLTSFSEDMRARGMNPSSKLLEFNLIQAPVTIASKLAINEGEFICEIKRVRLADDIPMAYERLYISRKLVPDLTEEIVSSSMYEYIENTLNINIVKGEQTLEASIARKNEAAILQINEGAPVLLIERTSYMDNQKPLEFVQSVYRGDRYKFKIEMERR</sequence>
<evidence type="ECO:0000313" key="5">
    <source>
        <dbReference type="EMBL" id="MFC3884911.1"/>
    </source>
</evidence>
<dbReference type="RefSeq" id="WP_377916819.1">
    <property type="nucleotide sequence ID" value="NZ_JBHRZT010000067.1"/>
</dbReference>
<evidence type="ECO:0000256" key="2">
    <source>
        <dbReference type="ARBA" id="ARBA00023125"/>
    </source>
</evidence>
<protein>
    <submittedName>
        <fullName evidence="5">GntR family transcriptional regulator</fullName>
    </submittedName>
</protein>
<keyword evidence="6" id="KW-1185">Reference proteome</keyword>
<evidence type="ECO:0000259" key="4">
    <source>
        <dbReference type="PROSITE" id="PS50949"/>
    </source>
</evidence>
<comment type="caution">
    <text evidence="5">The sequence shown here is derived from an EMBL/GenBank/DDBJ whole genome shotgun (WGS) entry which is preliminary data.</text>
</comment>
<gene>
    <name evidence="5" type="ORF">ACFOU2_16125</name>
</gene>
<keyword evidence="3" id="KW-0804">Transcription</keyword>
<evidence type="ECO:0000313" key="6">
    <source>
        <dbReference type="Proteomes" id="UP001595752"/>
    </source>
</evidence>
<dbReference type="SMART" id="SM00866">
    <property type="entry name" value="UTRA"/>
    <property type="match status" value="1"/>
</dbReference>
<dbReference type="CDD" id="cd07377">
    <property type="entry name" value="WHTH_GntR"/>
    <property type="match status" value="1"/>
</dbReference>
<dbReference type="InterPro" id="IPR011663">
    <property type="entry name" value="UTRA"/>
</dbReference>
<evidence type="ECO:0000256" key="3">
    <source>
        <dbReference type="ARBA" id="ARBA00023163"/>
    </source>
</evidence>
<accession>A0ABV8B6E8</accession>
<keyword evidence="2" id="KW-0238">DNA-binding</keyword>
<dbReference type="Pfam" id="PF00392">
    <property type="entry name" value="GntR"/>
    <property type="match status" value="1"/>
</dbReference>
<dbReference type="PRINTS" id="PR00035">
    <property type="entry name" value="HTHGNTR"/>
</dbReference>
<reference evidence="6" key="1">
    <citation type="journal article" date="2019" name="Int. J. Syst. Evol. Microbiol.">
        <title>The Global Catalogue of Microorganisms (GCM) 10K type strain sequencing project: providing services to taxonomists for standard genome sequencing and annotation.</title>
        <authorList>
            <consortium name="The Broad Institute Genomics Platform"/>
            <consortium name="The Broad Institute Genome Sequencing Center for Infectious Disease"/>
            <person name="Wu L."/>
            <person name="Ma J."/>
        </authorList>
    </citation>
    <scope>NUCLEOTIDE SEQUENCE [LARGE SCALE GENOMIC DNA]</scope>
    <source>
        <strain evidence="6">CCUG 61889</strain>
    </source>
</reference>
<dbReference type="InterPro" id="IPR036388">
    <property type="entry name" value="WH-like_DNA-bd_sf"/>
</dbReference>
<dbReference type="Gene3D" id="3.40.1410.10">
    <property type="entry name" value="Chorismate lyase-like"/>
    <property type="match status" value="1"/>
</dbReference>
<dbReference type="Pfam" id="PF07702">
    <property type="entry name" value="UTRA"/>
    <property type="match status" value="1"/>
</dbReference>
<dbReference type="InterPro" id="IPR000524">
    <property type="entry name" value="Tscrpt_reg_HTH_GntR"/>
</dbReference>
<dbReference type="SMART" id="SM00345">
    <property type="entry name" value="HTH_GNTR"/>
    <property type="match status" value="1"/>
</dbReference>
<keyword evidence="1" id="KW-0805">Transcription regulation</keyword>
<dbReference type="InterPro" id="IPR028978">
    <property type="entry name" value="Chorismate_lyase_/UTRA_dom_sf"/>
</dbReference>
<evidence type="ECO:0000256" key="1">
    <source>
        <dbReference type="ARBA" id="ARBA00023015"/>
    </source>
</evidence>
<dbReference type="PROSITE" id="PS50949">
    <property type="entry name" value="HTH_GNTR"/>
    <property type="match status" value="1"/>
</dbReference>
<dbReference type="InterPro" id="IPR050679">
    <property type="entry name" value="Bact_HTH_transcr_reg"/>
</dbReference>
<dbReference type="Proteomes" id="UP001595752">
    <property type="component" value="Unassembled WGS sequence"/>
</dbReference>
<dbReference type="EMBL" id="JBHRZT010000067">
    <property type="protein sequence ID" value="MFC3884911.1"/>
    <property type="molecule type" value="Genomic_DNA"/>
</dbReference>
<feature type="domain" description="HTH gntR-type" evidence="4">
    <location>
        <begin position="10"/>
        <end position="78"/>
    </location>
</feature>
<dbReference type="Gene3D" id="1.10.10.10">
    <property type="entry name" value="Winged helix-like DNA-binding domain superfamily/Winged helix DNA-binding domain"/>
    <property type="match status" value="1"/>
</dbReference>
<dbReference type="SUPFAM" id="SSF64288">
    <property type="entry name" value="Chorismate lyase-like"/>
    <property type="match status" value="1"/>
</dbReference>
<proteinExistence type="predicted"/>
<dbReference type="PANTHER" id="PTHR44846:SF1">
    <property type="entry name" value="MANNOSYL-D-GLYCERATE TRANSPORT_METABOLISM SYSTEM REPRESSOR MNGR-RELATED"/>
    <property type="match status" value="1"/>
</dbReference>
<dbReference type="InterPro" id="IPR036390">
    <property type="entry name" value="WH_DNA-bd_sf"/>
</dbReference>
<dbReference type="SUPFAM" id="SSF46785">
    <property type="entry name" value="Winged helix' DNA-binding domain"/>
    <property type="match status" value="1"/>
</dbReference>
<organism evidence="5 6">
    <name type="scientific">Bacillus songklensis</name>
    <dbReference type="NCBI Taxonomy" id="1069116"/>
    <lineage>
        <taxon>Bacteria</taxon>
        <taxon>Bacillati</taxon>
        <taxon>Bacillota</taxon>
        <taxon>Bacilli</taxon>
        <taxon>Bacillales</taxon>
        <taxon>Bacillaceae</taxon>
        <taxon>Bacillus</taxon>
    </lineage>
</organism>